<dbReference type="Pfam" id="PF01613">
    <property type="entry name" value="Flavin_Reduct"/>
    <property type="match status" value="1"/>
</dbReference>
<dbReference type="SUPFAM" id="SSF50475">
    <property type="entry name" value="FMN-binding split barrel"/>
    <property type="match status" value="1"/>
</dbReference>
<dbReference type="EMBL" id="AACS02000003">
    <property type="protein sequence ID" value="EAU91206.2"/>
    <property type="molecule type" value="Genomic_DNA"/>
</dbReference>
<evidence type="ECO:0000313" key="6">
    <source>
        <dbReference type="EMBL" id="EAU91206.2"/>
    </source>
</evidence>
<evidence type="ECO:0000256" key="4">
    <source>
        <dbReference type="ARBA" id="ARBA00038054"/>
    </source>
</evidence>
<reference evidence="6 7" key="1">
    <citation type="journal article" date="2010" name="Proc. Natl. Acad. Sci. U.S.A.">
        <title>Insights into evolution of multicellular fungi from the assembled chromosomes of the mushroom Coprinopsis cinerea (Coprinus cinereus).</title>
        <authorList>
            <person name="Stajich J.E."/>
            <person name="Wilke S.K."/>
            <person name="Ahren D."/>
            <person name="Au C.H."/>
            <person name="Birren B.W."/>
            <person name="Borodovsky M."/>
            <person name="Burns C."/>
            <person name="Canback B."/>
            <person name="Casselton L.A."/>
            <person name="Cheng C.K."/>
            <person name="Deng J."/>
            <person name="Dietrich F.S."/>
            <person name="Fargo D.C."/>
            <person name="Farman M.L."/>
            <person name="Gathman A.C."/>
            <person name="Goldberg J."/>
            <person name="Guigo R."/>
            <person name="Hoegger P.J."/>
            <person name="Hooker J.B."/>
            <person name="Huggins A."/>
            <person name="James T.Y."/>
            <person name="Kamada T."/>
            <person name="Kilaru S."/>
            <person name="Kodira C."/>
            <person name="Kues U."/>
            <person name="Kupfer D."/>
            <person name="Kwan H.S."/>
            <person name="Lomsadze A."/>
            <person name="Li W."/>
            <person name="Lilly W.W."/>
            <person name="Ma L.J."/>
            <person name="Mackey A.J."/>
            <person name="Manning G."/>
            <person name="Martin F."/>
            <person name="Muraguchi H."/>
            <person name="Natvig D.O."/>
            <person name="Palmerini H."/>
            <person name="Ramesh M.A."/>
            <person name="Rehmeyer C.J."/>
            <person name="Roe B.A."/>
            <person name="Shenoy N."/>
            <person name="Stanke M."/>
            <person name="Ter-Hovhannisyan V."/>
            <person name="Tunlid A."/>
            <person name="Velagapudi R."/>
            <person name="Vision T.J."/>
            <person name="Zeng Q."/>
            <person name="Zolan M.E."/>
            <person name="Pukkila P.J."/>
        </authorList>
    </citation>
    <scope>NUCLEOTIDE SEQUENCE [LARGE SCALE GENOMIC DNA]</scope>
    <source>
        <strain evidence="7">Okayama-7 / 130 / ATCC MYA-4618 / FGSC 9003</strain>
    </source>
</reference>
<keyword evidence="3" id="KW-0288">FMN</keyword>
<dbReference type="OrthoDB" id="10250990at2759"/>
<evidence type="ECO:0000256" key="1">
    <source>
        <dbReference type="ARBA" id="ARBA00001917"/>
    </source>
</evidence>
<evidence type="ECO:0000256" key="2">
    <source>
        <dbReference type="ARBA" id="ARBA00022630"/>
    </source>
</evidence>
<dbReference type="InterPro" id="IPR002563">
    <property type="entry name" value="Flavin_Rdtase-like_dom"/>
</dbReference>
<comment type="cofactor">
    <cofactor evidence="1">
        <name>FMN</name>
        <dbReference type="ChEBI" id="CHEBI:58210"/>
    </cofactor>
</comment>
<dbReference type="GO" id="GO:0010181">
    <property type="term" value="F:FMN binding"/>
    <property type="evidence" value="ECO:0007669"/>
    <property type="project" value="InterPro"/>
</dbReference>
<name>A8N6W9_COPC7</name>
<dbReference type="eggNOG" id="ENOG502QT1K">
    <property type="taxonomic scope" value="Eukaryota"/>
</dbReference>
<dbReference type="PANTHER" id="PTHR33798:SF5">
    <property type="entry name" value="FLAVIN REDUCTASE LIKE DOMAIN-CONTAINING PROTEIN"/>
    <property type="match status" value="1"/>
</dbReference>
<dbReference type="PANTHER" id="PTHR33798">
    <property type="entry name" value="FLAVOPROTEIN OXYGENASE"/>
    <property type="match status" value="1"/>
</dbReference>
<evidence type="ECO:0000256" key="3">
    <source>
        <dbReference type="ARBA" id="ARBA00022643"/>
    </source>
</evidence>
<keyword evidence="7" id="KW-1185">Reference proteome</keyword>
<gene>
    <name evidence="6" type="ORF">CC1G_06841</name>
</gene>
<dbReference type="Gene3D" id="2.30.110.10">
    <property type="entry name" value="Electron Transport, Fmn-binding Protein, Chain A"/>
    <property type="match status" value="1"/>
</dbReference>
<proteinExistence type="inferred from homology"/>
<dbReference type="InterPro" id="IPR012349">
    <property type="entry name" value="Split_barrel_FMN-bd"/>
</dbReference>
<dbReference type="Proteomes" id="UP000001861">
    <property type="component" value="Unassembled WGS sequence"/>
</dbReference>
<evidence type="ECO:0000313" key="7">
    <source>
        <dbReference type="Proteomes" id="UP000001861"/>
    </source>
</evidence>
<dbReference type="KEGG" id="cci:CC1G_06841"/>
<feature type="domain" description="Flavin reductase like" evidence="5">
    <location>
        <begin position="113"/>
        <end position="259"/>
    </location>
</feature>
<protein>
    <submittedName>
        <fullName evidence="6">Flavoprotein oxygenase</fullName>
    </submittedName>
</protein>
<dbReference type="RefSeq" id="XP_001830575.2">
    <property type="nucleotide sequence ID" value="XM_001830523.2"/>
</dbReference>
<comment type="similarity">
    <text evidence="4">Belongs to the flavoredoxin family.</text>
</comment>
<evidence type="ECO:0000259" key="5">
    <source>
        <dbReference type="SMART" id="SM00903"/>
    </source>
</evidence>
<organism evidence="6 7">
    <name type="scientific">Coprinopsis cinerea (strain Okayama-7 / 130 / ATCC MYA-4618 / FGSC 9003)</name>
    <name type="common">Inky cap fungus</name>
    <name type="synonym">Hormographiella aspergillata</name>
    <dbReference type="NCBI Taxonomy" id="240176"/>
    <lineage>
        <taxon>Eukaryota</taxon>
        <taxon>Fungi</taxon>
        <taxon>Dikarya</taxon>
        <taxon>Basidiomycota</taxon>
        <taxon>Agaricomycotina</taxon>
        <taxon>Agaricomycetes</taxon>
        <taxon>Agaricomycetidae</taxon>
        <taxon>Agaricales</taxon>
        <taxon>Agaricineae</taxon>
        <taxon>Psathyrellaceae</taxon>
        <taxon>Coprinopsis</taxon>
    </lineage>
</organism>
<sequence>MVTRALKILHGSCRSSRNWRLRGERTAAIRALFFSTTTTNDEDQQRRPFNKDKRLSFVQPPNPTWDYGNGGDPSTKVEHQHLNEEEAEAVLRRRWNMDHTSSKEKYALLSAAISPRPLALVSTVSNTGAANLALFSYFSLVSHNPAMLSLSLGLPRETRENILSTRQFTVNVVDETFIEAAHSASIALPSYVDEWVLSGLSKESGKLVRPTLVKESPMGMECELYSFQDICLPNSSEIATTIVLGSIKYLHIRSDVLDDSEEMVDPVKFRAVGRLGGESYARLIEAFDLPHPSRKLEDDRYNGLLG</sequence>
<accession>A8N6W9</accession>
<dbReference type="OMA" id="GNLIICE"/>
<dbReference type="InParanoid" id="A8N6W9"/>
<dbReference type="VEuPathDB" id="FungiDB:CC1G_06841"/>
<dbReference type="GeneID" id="6007020"/>
<dbReference type="SMART" id="SM00903">
    <property type="entry name" value="Flavin_Reduct"/>
    <property type="match status" value="1"/>
</dbReference>
<comment type="caution">
    <text evidence="6">The sequence shown here is derived from an EMBL/GenBank/DDBJ whole genome shotgun (WGS) entry which is preliminary data.</text>
</comment>
<keyword evidence="2" id="KW-0285">Flavoprotein</keyword>
<dbReference type="AlphaFoldDB" id="A8N6W9"/>
<dbReference type="HOGENOM" id="CLU_059021_3_0_1"/>